<dbReference type="PANTHER" id="PTHR46957:SF3">
    <property type="entry name" value="CYTOKINE RECEPTOR"/>
    <property type="match status" value="1"/>
</dbReference>
<dbReference type="SMART" id="SM00194">
    <property type="entry name" value="PTPc"/>
    <property type="match status" value="2"/>
</dbReference>
<gene>
    <name evidence="14" type="primary">LOC100212348</name>
</gene>
<dbReference type="Gene3D" id="3.90.190.10">
    <property type="entry name" value="Protein tyrosine phosphatase superfamily"/>
    <property type="match status" value="2"/>
</dbReference>
<evidence type="ECO:0000256" key="8">
    <source>
        <dbReference type="ARBA" id="ARBA00023180"/>
    </source>
</evidence>
<dbReference type="CDD" id="cd00063">
    <property type="entry name" value="FN3"/>
    <property type="match status" value="15"/>
</dbReference>
<feature type="domain" description="Fibronectin type-III" evidence="12">
    <location>
        <begin position="214"/>
        <end position="309"/>
    </location>
</feature>
<proteinExistence type="predicted"/>
<feature type="domain" description="Fibronectin type-III" evidence="12">
    <location>
        <begin position="877"/>
        <end position="966"/>
    </location>
</feature>
<feature type="domain" description="Fibronectin type-III" evidence="12">
    <location>
        <begin position="592"/>
        <end position="687"/>
    </location>
</feature>
<feature type="domain" description="Fibronectin type-III" evidence="12">
    <location>
        <begin position="688"/>
        <end position="777"/>
    </location>
</feature>
<dbReference type="InterPro" id="IPR003595">
    <property type="entry name" value="Tyr_Pase_cat"/>
</dbReference>
<dbReference type="SUPFAM" id="SSF52799">
    <property type="entry name" value="(Phosphotyrosine protein) phosphatases II"/>
    <property type="match status" value="2"/>
</dbReference>
<evidence type="ECO:0000313" key="13">
    <source>
        <dbReference type="Proteomes" id="UP001652625"/>
    </source>
</evidence>
<keyword evidence="3 9" id="KW-0732">Signal</keyword>
<feature type="domain" description="Tyrosine-protein phosphatase" evidence="10">
    <location>
        <begin position="1779"/>
        <end position="2039"/>
    </location>
</feature>
<accession>A0ABM4CXC1</accession>
<feature type="domain" description="Tyrosine-protein phosphatase" evidence="10">
    <location>
        <begin position="2071"/>
        <end position="2330"/>
    </location>
</feature>
<dbReference type="PROSITE" id="PS00383">
    <property type="entry name" value="TYR_PHOSPHATASE_1"/>
    <property type="match status" value="2"/>
</dbReference>
<dbReference type="InterPro" id="IPR029021">
    <property type="entry name" value="Prot-tyrosine_phosphatase-like"/>
</dbReference>
<dbReference type="RefSeq" id="XP_065666598.1">
    <property type="nucleotide sequence ID" value="XM_065810526.1"/>
</dbReference>
<feature type="domain" description="Fibronectin type-III" evidence="12">
    <location>
        <begin position="121"/>
        <end position="210"/>
    </location>
</feature>
<feature type="domain" description="Fibronectin type-III" evidence="12">
    <location>
        <begin position="970"/>
        <end position="1061"/>
    </location>
</feature>
<dbReference type="SUPFAM" id="SSF49265">
    <property type="entry name" value="Fibronectin type III"/>
    <property type="match status" value="9"/>
</dbReference>
<feature type="domain" description="Fibronectin type-III" evidence="12">
    <location>
        <begin position="781"/>
        <end position="876"/>
    </location>
</feature>
<feature type="domain" description="Fibronectin type-III" evidence="12">
    <location>
        <begin position="1340"/>
        <end position="1438"/>
    </location>
</feature>
<feature type="domain" description="Fibronectin type-III" evidence="12">
    <location>
        <begin position="33"/>
        <end position="120"/>
    </location>
</feature>
<dbReference type="InterPro" id="IPR016130">
    <property type="entry name" value="Tyr_Pase_AS"/>
</dbReference>
<evidence type="ECO:0000259" key="12">
    <source>
        <dbReference type="PROSITE" id="PS50853"/>
    </source>
</evidence>
<keyword evidence="7" id="KW-0472">Membrane</keyword>
<evidence type="ECO:0000256" key="5">
    <source>
        <dbReference type="ARBA" id="ARBA00022912"/>
    </source>
</evidence>
<evidence type="ECO:0000313" key="14">
    <source>
        <dbReference type="RefSeq" id="XP_065666598.1"/>
    </source>
</evidence>
<keyword evidence="4" id="KW-0378">Hydrolase</keyword>
<name>A0ABM4CXC1_HYDVU</name>
<feature type="domain" description="Fibronectin type-III" evidence="12">
    <location>
        <begin position="499"/>
        <end position="588"/>
    </location>
</feature>
<dbReference type="PROSITE" id="PS50056">
    <property type="entry name" value="TYR_PHOSPHATASE_2"/>
    <property type="match status" value="2"/>
</dbReference>
<keyword evidence="5" id="KW-0904">Protein phosphatase</keyword>
<feature type="domain" description="Tyrosine specific protein phosphatases" evidence="11">
    <location>
        <begin position="2246"/>
        <end position="2321"/>
    </location>
</feature>
<dbReference type="PROSITE" id="PS50055">
    <property type="entry name" value="TYR_PHOSPHATASE_PTP"/>
    <property type="match status" value="2"/>
</dbReference>
<evidence type="ECO:0000259" key="11">
    <source>
        <dbReference type="PROSITE" id="PS50056"/>
    </source>
</evidence>
<evidence type="ECO:0000256" key="7">
    <source>
        <dbReference type="ARBA" id="ARBA00023136"/>
    </source>
</evidence>
<dbReference type="SMART" id="SM00060">
    <property type="entry name" value="FN3"/>
    <property type="match status" value="16"/>
</dbReference>
<keyword evidence="6" id="KW-1133">Transmembrane helix</keyword>
<sequence>MLVLKLLMLLVASKKFYSEDVQTTVSFCKVGESPLNLSVKTVSSTSLELTWNHREASNLSSYIVYFNKLNKTVGSDYTTYVAQNLSPNTSYSFCVCANYLEKKEECSNAKGTTFEYIPESVNFLNVNSVSKKSVCLSWMKPNITNGIVSYYVFYKSEMFPNDTHALSTQNPSLCVESLEEFVMYDFHVQPFTSAGNGTMSNISSRTLPSETDGAPLNLKVISKSSTSIYLTWDPPELLLQNGIIESYNVTYNSSLTDLVEVKTPSTFYVATNLSKYTNYTFLVYPCNQVGKGLVGAAGESTTQEDVPESVNFLNVNSVSKKSVCLSWMKPNITNGIVSYYVFYKSEMFPNDTHALSTQNPSLCVESLEEFVMYDFHVQPFTSAGNGTMSNISSRTLPSEPDGAPLNLKVISKSSTSIYLTWDPPELLLQNGIIESYNVTYNSSLTDLVEVKTPSTFYVATNLSKYTNYTFLVYPCNQVGKGLVGAAGESTTQEDVPESVNFLNVNSVSKKSVCLSWMKPNITNGIVSYYVFYKSEMFPNDTHALSTQNPSLCVESLEEFVMYDFHVQPFTSAGNGTMSNISSRTLPSEPDGAPLNLKVISKSSTSIYLTWDPPELLLQNGIIESYNVTYNSSLTDLVEVKTPSTFYVATNLSKYTNYTFLVYPCNQVGKGLVGAAGESTTQEDVPESVNFLNVNSVSKKSVCLSWMKPNITNGIVSYYVFYKSEMFPNDTHALSTQNPSLCVESLEEFVMYDFHVQPFTSAGNGTMSNISSRTLPSEPDGAPLNLKVISKSSTSIYLTWDPPELLLQNGIIESYNVTYNSSLTDLVEVKTPSTFYVATNLSKYTNYTFLVYPCNQVGKGLVGAAGESTTQEDVPESVNFLNVNSVSKKSVCLSWMKPNITNGIVSYYVFYKSEMFPNDTHALSTQNPSLCVESLEEFVMYDFHVQPFTSAGNGTMSNISSRTLPSEPDGAPLNLKVISKSSTSIYLTWDPPELLLQNGIIESYNVTYNSSLTDLVEVKTPSTFYVATNLSKYTNYTFLVYPCNQVGKGLVGAAGESTTQEDVPDEPDSIFCFNGREGSKHFIFLNWTKPIFENGILLNYALYRNNNLVLRNLNKSFIDKEELKPYTKYNYNLAASTKVGYGKNKSISCRTQEDKPSEVVNLSATNITNSSLCLEWLEPEHPNGEVIYSIKCSTLKEKTKNLYFCLSNLYAYTSYQVFVSACTHGGELCSEKQNINVTTDFTAPSKYPEIISQSKPNPSSINLIWDPPAESAENGPCIYYVVKYWAVNINETKVNVTNTEVTLTSLKFYTNYTITLCACNEKGCGPIWTTHEETGEGIPGPPSLLGSYENSTSDTNIWININWKMPEQPNGKLLGFRLEYIPSFSRNRIEKILKELHNVLEYKITGLEPYTLYNVTLAARTSVGVGEYDFKQYHTRSAVPYGPPTLTEVNKTSTTIELRWMPPEKPNGKILKYRISNSFNEIKIGEYETESLFFEFKNLNPYTEYSIGISCVSEGGQGPYAINKVRTSETIPPLPPTVSPPSELPTSTTITIRISQGSNENGKISYYLIVVIETINGRPNKKPKDYSISDLKTYEEYIAFRKPDSFVPYIAANISSDKFPKDGTFVLGSERKNLVRKRRSAAKVYQNGPLSSGRSYCVFQRTHVNQDLYVSSEDWDGPYKTEVAVVNIPKEGGNGGKIAGGIIGVLIALIFGGALYYFKFRNKDENKIDSSNIKPIVKGSFNKGFDPDNLDPYTPSGLPIKVSNFPAYVRNLSKDGKYLFAEEFKLIQQGKGVSSYLYEHSNHPINREKNRYNNIVAYDHTRVLLRPRDDIPESDYINANYIDGYMGHGYIATQGPLEQTCQDFWRMCWEQNVNTIVMLTQLVEQGKNKCHKYWPDVGSTCYDMMQITLTESTCLPSYIVRTFSVLHDEYPGQERFIKQFAFNSWSDHGISNPQSLLTFIRHVNQSIANSDGPSGPVVVHCSAGVGRTGTYIVLDVNLKQIEAEGKVEIFKYLQHIRSQRNYMVQTEGQYIFIHDTLLEHIIFGVTEVQVQDLRNHVKKMLQTSTGSTETRIDKEFHKLNLFDPSNTKTIKAASETCNRNKNRYYNVLPYDDTRVCLKPMPGVAGSDYINASFINGYTQEKQFIASQAPLPQTIVSFWRMVWEYDCRTIVCLAQETEGGKVKIHRYWPSIEGAMHGTLMIEHASQNLIGDFIVREFKVTHTTEGHSRTIKHFQYVTWPDNSHPESGSGIVDMIGRVQKWNQQNGTGPIVVHCSNGVGRTGVFIALFNVIDRVRVEGVVDIFQTVRELRSQRPAMVQTKDQYLFCFLAFQDFLASFDIYQTFL</sequence>
<evidence type="ECO:0000256" key="4">
    <source>
        <dbReference type="ARBA" id="ARBA00022801"/>
    </source>
</evidence>
<dbReference type="Pfam" id="PF00102">
    <property type="entry name" value="Y_phosphatase"/>
    <property type="match status" value="2"/>
</dbReference>
<dbReference type="GeneID" id="100212348"/>
<organism evidence="13 14">
    <name type="scientific">Hydra vulgaris</name>
    <name type="common">Hydra</name>
    <name type="synonym">Hydra attenuata</name>
    <dbReference type="NCBI Taxonomy" id="6087"/>
    <lineage>
        <taxon>Eukaryota</taxon>
        <taxon>Metazoa</taxon>
        <taxon>Cnidaria</taxon>
        <taxon>Hydrozoa</taxon>
        <taxon>Hydroidolina</taxon>
        <taxon>Anthoathecata</taxon>
        <taxon>Aplanulata</taxon>
        <taxon>Hydridae</taxon>
        <taxon>Hydra</taxon>
    </lineage>
</organism>
<dbReference type="PROSITE" id="PS50853">
    <property type="entry name" value="FN3"/>
    <property type="match status" value="15"/>
</dbReference>
<comment type="subcellular location">
    <subcellularLocation>
        <location evidence="1">Membrane</location>
        <topology evidence="1">Single-pass membrane protein</topology>
    </subcellularLocation>
</comment>
<dbReference type="Gene3D" id="2.60.40.10">
    <property type="entry name" value="Immunoglobulins"/>
    <property type="match status" value="16"/>
</dbReference>
<evidence type="ECO:0000256" key="6">
    <source>
        <dbReference type="ARBA" id="ARBA00022989"/>
    </source>
</evidence>
<feature type="domain" description="Fibronectin type-III" evidence="12">
    <location>
        <begin position="1157"/>
        <end position="1244"/>
    </location>
</feature>
<keyword evidence="2" id="KW-0812">Transmembrane</keyword>
<dbReference type="InterPro" id="IPR036116">
    <property type="entry name" value="FN3_sf"/>
</dbReference>
<keyword evidence="13" id="KW-1185">Reference proteome</keyword>
<dbReference type="InterPro" id="IPR003961">
    <property type="entry name" value="FN3_dom"/>
</dbReference>
<dbReference type="InterPro" id="IPR013783">
    <property type="entry name" value="Ig-like_fold"/>
</dbReference>
<evidence type="ECO:0000256" key="1">
    <source>
        <dbReference type="ARBA" id="ARBA00004167"/>
    </source>
</evidence>
<evidence type="ECO:0000256" key="9">
    <source>
        <dbReference type="SAM" id="SignalP"/>
    </source>
</evidence>
<dbReference type="Pfam" id="PF00041">
    <property type="entry name" value="fn3"/>
    <property type="match status" value="10"/>
</dbReference>
<feature type="domain" description="Fibronectin type-III" evidence="12">
    <location>
        <begin position="403"/>
        <end position="498"/>
    </location>
</feature>
<reference evidence="14" key="1">
    <citation type="submission" date="2025-08" db="UniProtKB">
        <authorList>
            <consortium name="RefSeq"/>
        </authorList>
    </citation>
    <scope>IDENTIFICATION</scope>
</reference>
<feature type="domain" description="Tyrosine specific protein phosphatases" evidence="11">
    <location>
        <begin position="1953"/>
        <end position="2030"/>
    </location>
</feature>
<feature type="signal peptide" evidence="9">
    <location>
        <begin position="1"/>
        <end position="18"/>
    </location>
</feature>
<dbReference type="SMART" id="SM00404">
    <property type="entry name" value="PTPc_motif"/>
    <property type="match status" value="2"/>
</dbReference>
<dbReference type="Proteomes" id="UP001652625">
    <property type="component" value="Chromosome 11"/>
</dbReference>
<dbReference type="InterPro" id="IPR000242">
    <property type="entry name" value="PTP_cat"/>
</dbReference>
<evidence type="ECO:0000256" key="2">
    <source>
        <dbReference type="ARBA" id="ARBA00022692"/>
    </source>
</evidence>
<dbReference type="InterPro" id="IPR000387">
    <property type="entry name" value="Tyr_Pase_dom"/>
</dbReference>
<protein>
    <submittedName>
        <fullName evidence="14">Phosphatidylinositol phosphatase PTPRQ isoform X2</fullName>
    </submittedName>
</protein>
<feature type="domain" description="Fibronectin type-III" evidence="12">
    <location>
        <begin position="310"/>
        <end position="399"/>
    </location>
</feature>
<dbReference type="InterPro" id="IPR050713">
    <property type="entry name" value="RTP_Phos/Ushers"/>
</dbReference>
<evidence type="ECO:0000259" key="10">
    <source>
        <dbReference type="PROSITE" id="PS50055"/>
    </source>
</evidence>
<feature type="domain" description="Fibronectin type-III" evidence="12">
    <location>
        <begin position="1439"/>
        <end position="1532"/>
    </location>
</feature>
<keyword evidence="8" id="KW-0325">Glycoprotein</keyword>
<evidence type="ECO:0000256" key="3">
    <source>
        <dbReference type="ARBA" id="ARBA00022729"/>
    </source>
</evidence>
<feature type="chain" id="PRO_5045036322" evidence="9">
    <location>
        <begin position="19"/>
        <end position="2341"/>
    </location>
</feature>
<dbReference type="PRINTS" id="PR00700">
    <property type="entry name" value="PRTYPHPHTASE"/>
</dbReference>
<feature type="domain" description="Fibronectin type-III" evidence="12">
    <location>
        <begin position="1246"/>
        <end position="1337"/>
    </location>
</feature>
<dbReference type="PANTHER" id="PTHR46957">
    <property type="entry name" value="CYTOKINE RECEPTOR"/>
    <property type="match status" value="1"/>
</dbReference>